<dbReference type="InterPro" id="IPR051271">
    <property type="entry name" value="2C-system_Tx_regulators"/>
</dbReference>
<dbReference type="Pfam" id="PF00072">
    <property type="entry name" value="Response_reg"/>
    <property type="match status" value="1"/>
</dbReference>
<keyword evidence="4 9" id="KW-0902">Two-component regulatory system</keyword>
<comment type="subcellular location">
    <subcellularLocation>
        <location evidence="1 9">Cytoplasm</location>
    </subcellularLocation>
</comment>
<dbReference type="EMBL" id="JBHSDK010000021">
    <property type="protein sequence ID" value="MFC4336509.1"/>
    <property type="molecule type" value="Genomic_DNA"/>
</dbReference>
<evidence type="ECO:0000256" key="1">
    <source>
        <dbReference type="ARBA" id="ARBA00004496"/>
    </source>
</evidence>
<keyword evidence="6 9" id="KW-0238">DNA-binding</keyword>
<keyword evidence="13" id="KW-1185">Reference proteome</keyword>
<dbReference type="SUPFAM" id="SSF52172">
    <property type="entry name" value="CheY-like"/>
    <property type="match status" value="1"/>
</dbReference>
<keyword evidence="5 9" id="KW-0805">Transcription regulation</keyword>
<keyword evidence="2 9" id="KW-0963">Cytoplasm</keyword>
<feature type="domain" description="Response regulatory" evidence="11">
    <location>
        <begin position="3"/>
        <end position="119"/>
    </location>
</feature>
<dbReference type="PIRSF" id="PIRSF006171">
    <property type="entry name" value="RR_citrat_malat"/>
    <property type="match status" value="1"/>
</dbReference>
<dbReference type="PANTHER" id="PTHR45526">
    <property type="entry name" value="TRANSCRIPTIONAL REGULATORY PROTEIN DPIA"/>
    <property type="match status" value="1"/>
</dbReference>
<dbReference type="Proteomes" id="UP001595823">
    <property type="component" value="Unassembled WGS sequence"/>
</dbReference>
<dbReference type="InterPro" id="IPR024187">
    <property type="entry name" value="Sig_transdc_resp-reg_cit/mal"/>
</dbReference>
<sequence length="218" mass="24035">MIEVLIVDDDFRVASIHSRFVEAVDGFRTMAVAHSGAEALETLRTAPADLVLLDLYLPDVFGLDLAARLRSEGHDCDIIAITAAREAETVQAAVRHGLSDYLLKPFGLEDLRKRLEDYAARVKSAPRQVHDQSDVDRILSRSGRTALLPKGLSAETAASVENALKGSDTLSATECAEAVGISRVGARRYLEYLHESGKASVKLRYAKRGRPERRYRFL</sequence>
<evidence type="ECO:0000256" key="10">
    <source>
        <dbReference type="PROSITE-ProRule" id="PRU00169"/>
    </source>
</evidence>
<keyword evidence="8 9" id="KW-0804">Transcription</keyword>
<evidence type="ECO:0000256" key="2">
    <source>
        <dbReference type="ARBA" id="ARBA00022490"/>
    </source>
</evidence>
<dbReference type="InterPro" id="IPR001789">
    <property type="entry name" value="Sig_transdc_resp-reg_receiver"/>
</dbReference>
<evidence type="ECO:0000256" key="9">
    <source>
        <dbReference type="PIRNR" id="PIRNR006171"/>
    </source>
</evidence>
<keyword evidence="7 9" id="KW-0010">Activator</keyword>
<dbReference type="InterPro" id="IPR011006">
    <property type="entry name" value="CheY-like_superfamily"/>
</dbReference>
<evidence type="ECO:0000256" key="4">
    <source>
        <dbReference type="ARBA" id="ARBA00023012"/>
    </source>
</evidence>
<evidence type="ECO:0000256" key="6">
    <source>
        <dbReference type="ARBA" id="ARBA00023125"/>
    </source>
</evidence>
<gene>
    <name evidence="12" type="ORF">ACFPET_15000</name>
</gene>
<proteinExistence type="predicted"/>
<evidence type="ECO:0000256" key="8">
    <source>
        <dbReference type="ARBA" id="ARBA00023163"/>
    </source>
</evidence>
<dbReference type="PROSITE" id="PS50110">
    <property type="entry name" value="RESPONSE_REGULATORY"/>
    <property type="match status" value="1"/>
</dbReference>
<evidence type="ECO:0000313" key="12">
    <source>
        <dbReference type="EMBL" id="MFC4336509.1"/>
    </source>
</evidence>
<dbReference type="SMART" id="SM00448">
    <property type="entry name" value="REC"/>
    <property type="match status" value="1"/>
</dbReference>
<evidence type="ECO:0000313" key="13">
    <source>
        <dbReference type="Proteomes" id="UP001595823"/>
    </source>
</evidence>
<reference evidence="13" key="1">
    <citation type="journal article" date="2019" name="Int. J. Syst. Evol. Microbiol.">
        <title>The Global Catalogue of Microorganisms (GCM) 10K type strain sequencing project: providing services to taxonomists for standard genome sequencing and annotation.</title>
        <authorList>
            <consortium name="The Broad Institute Genomics Platform"/>
            <consortium name="The Broad Institute Genome Sequencing Center for Infectious Disease"/>
            <person name="Wu L."/>
            <person name="Ma J."/>
        </authorList>
    </citation>
    <scope>NUCLEOTIDE SEQUENCE [LARGE SCALE GENOMIC DNA]</scope>
    <source>
        <strain evidence="13">IBRC-M 10908</strain>
    </source>
</reference>
<name>A0ABV8U0A2_9ACTN</name>
<dbReference type="CDD" id="cd19925">
    <property type="entry name" value="REC_citrate_TCS"/>
    <property type="match status" value="1"/>
</dbReference>
<dbReference type="PANTHER" id="PTHR45526:SF1">
    <property type="entry name" value="TRANSCRIPTIONAL REGULATORY PROTEIN DCUR-RELATED"/>
    <property type="match status" value="1"/>
</dbReference>
<dbReference type="RefSeq" id="WP_380622522.1">
    <property type="nucleotide sequence ID" value="NZ_JBHSDK010000021.1"/>
</dbReference>
<evidence type="ECO:0000256" key="3">
    <source>
        <dbReference type="ARBA" id="ARBA00022553"/>
    </source>
</evidence>
<comment type="caution">
    <text evidence="12">The sequence shown here is derived from an EMBL/GenBank/DDBJ whole genome shotgun (WGS) entry which is preliminary data.</text>
</comment>
<keyword evidence="3 10" id="KW-0597">Phosphoprotein</keyword>
<evidence type="ECO:0000256" key="7">
    <source>
        <dbReference type="ARBA" id="ARBA00023159"/>
    </source>
</evidence>
<organism evidence="12 13">
    <name type="scientific">Salininema proteolyticum</name>
    <dbReference type="NCBI Taxonomy" id="1607685"/>
    <lineage>
        <taxon>Bacteria</taxon>
        <taxon>Bacillati</taxon>
        <taxon>Actinomycetota</taxon>
        <taxon>Actinomycetes</taxon>
        <taxon>Glycomycetales</taxon>
        <taxon>Glycomycetaceae</taxon>
        <taxon>Salininema</taxon>
    </lineage>
</organism>
<accession>A0ABV8U0A2</accession>
<dbReference type="Gene3D" id="3.40.50.2300">
    <property type="match status" value="1"/>
</dbReference>
<feature type="modified residue" description="4-aspartylphosphate" evidence="10">
    <location>
        <position position="54"/>
    </location>
</feature>
<protein>
    <recommendedName>
        <fullName evidence="9">Transcriptional regulatory protein</fullName>
    </recommendedName>
</protein>
<evidence type="ECO:0000259" key="11">
    <source>
        <dbReference type="PROSITE" id="PS50110"/>
    </source>
</evidence>
<evidence type="ECO:0000256" key="5">
    <source>
        <dbReference type="ARBA" id="ARBA00023015"/>
    </source>
</evidence>